<dbReference type="SUPFAM" id="SSF57756">
    <property type="entry name" value="Retrovirus zinc finger-like domains"/>
    <property type="match status" value="1"/>
</dbReference>
<feature type="compositionally biased region" description="Polar residues" evidence="1">
    <location>
        <begin position="230"/>
        <end position="239"/>
    </location>
</feature>
<dbReference type="STRING" id="106549.A0A540M015"/>
<evidence type="ECO:0000313" key="2">
    <source>
        <dbReference type="EMBL" id="TQD92095.1"/>
    </source>
</evidence>
<accession>A0A540M015</accession>
<organism evidence="2 3">
    <name type="scientific">Malus baccata</name>
    <name type="common">Siberian crab apple</name>
    <name type="synonym">Pyrus baccata</name>
    <dbReference type="NCBI Taxonomy" id="106549"/>
    <lineage>
        <taxon>Eukaryota</taxon>
        <taxon>Viridiplantae</taxon>
        <taxon>Streptophyta</taxon>
        <taxon>Embryophyta</taxon>
        <taxon>Tracheophyta</taxon>
        <taxon>Spermatophyta</taxon>
        <taxon>Magnoliopsida</taxon>
        <taxon>eudicotyledons</taxon>
        <taxon>Gunneridae</taxon>
        <taxon>Pentapetalae</taxon>
        <taxon>rosids</taxon>
        <taxon>fabids</taxon>
        <taxon>Rosales</taxon>
        <taxon>Rosaceae</taxon>
        <taxon>Amygdaloideae</taxon>
        <taxon>Maleae</taxon>
        <taxon>Malus</taxon>
    </lineage>
</organism>
<comment type="caution">
    <text evidence="2">The sequence shown here is derived from an EMBL/GenBank/DDBJ whole genome shotgun (WGS) entry which is preliminary data.</text>
</comment>
<evidence type="ECO:0000313" key="3">
    <source>
        <dbReference type="Proteomes" id="UP000315295"/>
    </source>
</evidence>
<evidence type="ECO:0008006" key="4">
    <source>
        <dbReference type="Google" id="ProtNLM"/>
    </source>
</evidence>
<dbReference type="InterPro" id="IPR036875">
    <property type="entry name" value="Znf_CCHC_sf"/>
</dbReference>
<dbReference type="PANTHER" id="PTHR47481">
    <property type="match status" value="1"/>
</dbReference>
<dbReference type="Pfam" id="PF14223">
    <property type="entry name" value="Retrotran_gag_2"/>
    <property type="match status" value="1"/>
</dbReference>
<proteinExistence type="predicted"/>
<protein>
    <recommendedName>
        <fullName evidence="4">CCHC-type domain-containing protein</fullName>
    </recommendedName>
</protein>
<name>A0A540M015_MALBA</name>
<evidence type="ECO:0000256" key="1">
    <source>
        <dbReference type="SAM" id="MobiDB-lite"/>
    </source>
</evidence>
<reference evidence="2 3" key="1">
    <citation type="journal article" date="2019" name="G3 (Bethesda)">
        <title>Sequencing of a Wild Apple (Malus baccata) Genome Unravels the Differences Between Cultivated and Wild Apple Species Regarding Disease Resistance and Cold Tolerance.</title>
        <authorList>
            <person name="Chen X."/>
        </authorList>
    </citation>
    <scope>NUCLEOTIDE SEQUENCE [LARGE SCALE GENOMIC DNA]</scope>
    <source>
        <strain evidence="3">cv. Shandingzi</strain>
        <tissue evidence="2">Leaves</tissue>
    </source>
</reference>
<dbReference type="GO" id="GO:0008270">
    <property type="term" value="F:zinc ion binding"/>
    <property type="evidence" value="ECO:0007669"/>
    <property type="project" value="InterPro"/>
</dbReference>
<dbReference type="PANTHER" id="PTHR47481:SF31">
    <property type="entry name" value="OS01G0873500 PROTEIN"/>
    <property type="match status" value="1"/>
</dbReference>
<sequence>MAASTASLPTTVNISHTINTPMDRNNYLSWRSQFSDILEIHGLEDVVTTNTKPPKKLADGSLNPNYSRDKLVLSWIKSTCSPSIRSILLPCTYAFDAWSLLEKRLSPVSKTHLRTLREQLRTLKKDSEKSMSDYLLHAKSLADSLTAAGSVISDEELIESILDGLGPEYKEFTTSVHFRSSLSYDDCYDLLLQEEHLIKKMSTLSLSSSAAFTASRRRAGSSHSAHNGHRSFSSPHSFGQGNGRGRHWRSSHQNRQANWNPPRPHSSPSTDTRPPLLPTPSLPPTFEYDGYCQLCEEYGHKARQCPTRGNFAYLATADSPSPTPWVVDSGATNHMTNDPSALTQIQPYTDG</sequence>
<gene>
    <name evidence="2" type="ORF">C1H46_022327</name>
</gene>
<dbReference type="GO" id="GO:0003676">
    <property type="term" value="F:nucleic acid binding"/>
    <property type="evidence" value="ECO:0007669"/>
    <property type="project" value="InterPro"/>
</dbReference>
<dbReference type="Proteomes" id="UP000315295">
    <property type="component" value="Unassembled WGS sequence"/>
</dbReference>
<dbReference type="EMBL" id="VIEB01000401">
    <property type="protein sequence ID" value="TQD92095.1"/>
    <property type="molecule type" value="Genomic_DNA"/>
</dbReference>
<keyword evidence="3" id="KW-1185">Reference proteome</keyword>
<feature type="region of interest" description="Disordered" evidence="1">
    <location>
        <begin position="217"/>
        <end position="282"/>
    </location>
</feature>
<dbReference type="AlphaFoldDB" id="A0A540M015"/>